<dbReference type="InterPro" id="IPR023804">
    <property type="entry name" value="DUF3792_TM"/>
</dbReference>
<dbReference type="EMBL" id="PYLO01000004">
    <property type="protein sequence ID" value="PST36570.1"/>
    <property type="molecule type" value="Genomic_DNA"/>
</dbReference>
<comment type="caution">
    <text evidence="2">The sequence shown here is derived from an EMBL/GenBank/DDBJ whole genome shotgun (WGS) entry which is preliminary data.</text>
</comment>
<sequence>MEKSAIQILLRSSLFSYAATAVFLLLLAFGMYRFQWGEKEITLGVRGIYILACFLAGLVAGKKAKRRRFLWGFCAGALYFLIFLALSFAIRQSLKETASSLLLSFALCAGSGTIGGMFS</sequence>
<dbReference type="Proteomes" id="UP000241048">
    <property type="component" value="Unassembled WGS sequence"/>
</dbReference>
<dbReference type="RefSeq" id="WP_107001467.1">
    <property type="nucleotide sequence ID" value="NZ_DBFVRN010000096.1"/>
</dbReference>
<dbReference type="GeneID" id="79840501"/>
<dbReference type="NCBIfam" id="TIGR04086">
    <property type="entry name" value="TIGR04086_membr"/>
    <property type="match status" value="1"/>
</dbReference>
<accession>A0A2T3FMS6</accession>
<dbReference type="Pfam" id="PF12670">
    <property type="entry name" value="DUF3792"/>
    <property type="match status" value="1"/>
</dbReference>
<dbReference type="AlphaFoldDB" id="A0A2T3FMS6"/>
<keyword evidence="1" id="KW-0472">Membrane</keyword>
<name>A0A2T3FMS6_9CLOT</name>
<proteinExistence type="predicted"/>
<feature type="transmembrane region" description="Helical" evidence="1">
    <location>
        <begin position="69"/>
        <end position="89"/>
    </location>
</feature>
<keyword evidence="1" id="KW-0812">Transmembrane</keyword>
<feature type="transmembrane region" description="Helical" evidence="1">
    <location>
        <begin position="41"/>
        <end position="60"/>
    </location>
</feature>
<evidence type="ECO:0000256" key="1">
    <source>
        <dbReference type="SAM" id="Phobius"/>
    </source>
</evidence>
<gene>
    <name evidence="2" type="ORF">C7U56_12390</name>
</gene>
<protein>
    <submittedName>
        <fullName evidence="2">TIGR04086 family membrane protein</fullName>
    </submittedName>
</protein>
<keyword evidence="1" id="KW-1133">Transmembrane helix</keyword>
<keyword evidence="3" id="KW-1185">Reference proteome</keyword>
<evidence type="ECO:0000313" key="3">
    <source>
        <dbReference type="Proteomes" id="UP000241048"/>
    </source>
</evidence>
<evidence type="ECO:0000313" key="2">
    <source>
        <dbReference type="EMBL" id="PST36570.1"/>
    </source>
</evidence>
<feature type="transmembrane region" description="Helical" evidence="1">
    <location>
        <begin position="12"/>
        <end position="35"/>
    </location>
</feature>
<feature type="transmembrane region" description="Helical" evidence="1">
    <location>
        <begin position="101"/>
        <end position="118"/>
    </location>
</feature>
<organism evidence="2 3">
    <name type="scientific">Clostridium fessum</name>
    <dbReference type="NCBI Taxonomy" id="2126740"/>
    <lineage>
        <taxon>Bacteria</taxon>
        <taxon>Bacillati</taxon>
        <taxon>Bacillota</taxon>
        <taxon>Clostridia</taxon>
        <taxon>Eubacteriales</taxon>
        <taxon>Clostridiaceae</taxon>
        <taxon>Clostridium</taxon>
    </lineage>
</organism>
<reference evidence="2 3" key="1">
    <citation type="submission" date="2018-03" db="EMBL/GenBank/DDBJ databases">
        <title>Lachnoclostridium SNUG30386 gen.nov., sp.nov., isolated from human faeces.</title>
        <authorList>
            <person name="Seo B."/>
            <person name="Jeon K."/>
            <person name="Ko G."/>
        </authorList>
    </citation>
    <scope>NUCLEOTIDE SEQUENCE [LARGE SCALE GENOMIC DNA]</scope>
    <source>
        <strain evidence="2 3">SNUG30386</strain>
    </source>
</reference>